<dbReference type="InterPro" id="IPR050187">
    <property type="entry name" value="Lipid_Phosphate_FormReg"/>
</dbReference>
<dbReference type="AlphaFoldDB" id="A0A6J4LJS5"/>
<gene>
    <name evidence="15" type="ORF">AVDCRST_MAG61-3084</name>
</gene>
<dbReference type="PROSITE" id="PS50146">
    <property type="entry name" value="DAGK"/>
    <property type="match status" value="1"/>
</dbReference>
<evidence type="ECO:0000256" key="4">
    <source>
        <dbReference type="ARBA" id="ARBA00022679"/>
    </source>
</evidence>
<keyword evidence="8" id="KW-0067">ATP-binding</keyword>
<keyword evidence="3" id="KW-0444">Lipid biosynthesis</keyword>
<evidence type="ECO:0000256" key="8">
    <source>
        <dbReference type="ARBA" id="ARBA00022840"/>
    </source>
</evidence>
<proteinExistence type="inferred from homology"/>
<dbReference type="Pfam" id="PF00781">
    <property type="entry name" value="DAGK_cat"/>
    <property type="match status" value="1"/>
</dbReference>
<evidence type="ECO:0000256" key="5">
    <source>
        <dbReference type="ARBA" id="ARBA00022723"/>
    </source>
</evidence>
<evidence type="ECO:0000256" key="13">
    <source>
        <dbReference type="SAM" id="MobiDB-lite"/>
    </source>
</evidence>
<evidence type="ECO:0000259" key="14">
    <source>
        <dbReference type="PROSITE" id="PS50146"/>
    </source>
</evidence>
<organism evidence="15">
    <name type="scientific">uncultured Friedmanniella sp</name>
    <dbReference type="NCBI Taxonomy" id="335381"/>
    <lineage>
        <taxon>Bacteria</taxon>
        <taxon>Bacillati</taxon>
        <taxon>Actinomycetota</taxon>
        <taxon>Actinomycetes</taxon>
        <taxon>Propionibacteriales</taxon>
        <taxon>Nocardioidaceae</taxon>
        <taxon>Friedmanniella</taxon>
        <taxon>environmental samples</taxon>
    </lineage>
</organism>
<dbReference type="PANTHER" id="PTHR12358">
    <property type="entry name" value="SPHINGOSINE KINASE"/>
    <property type="match status" value="1"/>
</dbReference>
<keyword evidence="5" id="KW-0479">Metal-binding</keyword>
<comment type="cofactor">
    <cofactor evidence="1">
        <name>Mg(2+)</name>
        <dbReference type="ChEBI" id="CHEBI:18420"/>
    </cofactor>
</comment>
<sequence>MTGPVPKSRVSLIVNGGSRRGADAYVDTLQRLRAAGLTVTRSVSLTDLSDLPAEVRAAVEDGCRLLVVGAGDGTIGAAAGLLADLPAEVRPVLGVVPLGTANDFARTLDVGANLSAAIATLATGKVVDVDLGRANGAPFLNVASLGLSVGATEALRPGLKRRLGPVAYPVSGVMAYRQHQPFDARMEFPGGDQEPLELTDLLQITIGNGRHYGGGNTVAPDAGIDDATLDVQIIPTGRLRDHLSVAWLLRSGTLVHHEHVQHLVTPALVLTTDTSQPVNLDGEIAAASPVEVHVQRNAVEVAVPQHARHLRHDGRAGGRGRRRTGSDAG</sequence>
<dbReference type="GO" id="GO:0005886">
    <property type="term" value="C:plasma membrane"/>
    <property type="evidence" value="ECO:0007669"/>
    <property type="project" value="TreeGrafter"/>
</dbReference>
<evidence type="ECO:0000256" key="1">
    <source>
        <dbReference type="ARBA" id="ARBA00001946"/>
    </source>
</evidence>
<evidence type="ECO:0000256" key="7">
    <source>
        <dbReference type="ARBA" id="ARBA00022777"/>
    </source>
</evidence>
<evidence type="ECO:0000256" key="6">
    <source>
        <dbReference type="ARBA" id="ARBA00022741"/>
    </source>
</evidence>
<dbReference type="Gene3D" id="3.40.50.10330">
    <property type="entry name" value="Probable inorganic polyphosphate/atp-NAD kinase, domain 1"/>
    <property type="match status" value="1"/>
</dbReference>
<keyword evidence="9" id="KW-0460">Magnesium</keyword>
<evidence type="ECO:0000256" key="12">
    <source>
        <dbReference type="ARBA" id="ARBA00023264"/>
    </source>
</evidence>
<dbReference type="GO" id="GO:0008654">
    <property type="term" value="P:phospholipid biosynthetic process"/>
    <property type="evidence" value="ECO:0007669"/>
    <property type="project" value="UniProtKB-KW"/>
</dbReference>
<dbReference type="Gene3D" id="2.60.200.40">
    <property type="match status" value="1"/>
</dbReference>
<dbReference type="GO" id="GO:0005524">
    <property type="term" value="F:ATP binding"/>
    <property type="evidence" value="ECO:0007669"/>
    <property type="project" value="UniProtKB-KW"/>
</dbReference>
<dbReference type="InterPro" id="IPR045540">
    <property type="entry name" value="YegS/DAGK_C"/>
</dbReference>
<dbReference type="PANTHER" id="PTHR12358:SF106">
    <property type="entry name" value="LIPID KINASE YEGS"/>
    <property type="match status" value="1"/>
</dbReference>
<feature type="compositionally biased region" description="Basic residues" evidence="13">
    <location>
        <begin position="306"/>
        <end position="323"/>
    </location>
</feature>
<accession>A0A6J4LJS5</accession>
<name>A0A6J4LJS5_9ACTN</name>
<dbReference type="GO" id="GO:0046872">
    <property type="term" value="F:metal ion binding"/>
    <property type="evidence" value="ECO:0007669"/>
    <property type="project" value="UniProtKB-KW"/>
</dbReference>
<dbReference type="InterPro" id="IPR017438">
    <property type="entry name" value="ATP-NAD_kinase_N"/>
</dbReference>
<dbReference type="EMBL" id="CADCTT010000371">
    <property type="protein sequence ID" value="CAA9334081.1"/>
    <property type="molecule type" value="Genomic_DNA"/>
</dbReference>
<keyword evidence="11" id="KW-0594">Phospholipid biosynthesis</keyword>
<keyword evidence="7 15" id="KW-0418">Kinase</keyword>
<evidence type="ECO:0000256" key="9">
    <source>
        <dbReference type="ARBA" id="ARBA00022842"/>
    </source>
</evidence>
<evidence type="ECO:0000256" key="10">
    <source>
        <dbReference type="ARBA" id="ARBA00023098"/>
    </source>
</evidence>
<dbReference type="NCBIfam" id="TIGR00147">
    <property type="entry name" value="YegS/Rv2252/BmrU family lipid kinase"/>
    <property type="match status" value="1"/>
</dbReference>
<keyword evidence="12" id="KW-1208">Phospholipid metabolism</keyword>
<protein>
    <submittedName>
        <fullName evidence="15">Transcription regulator [contains diacylglycerol kinase catalytic domain]</fullName>
    </submittedName>
</protein>
<feature type="region of interest" description="Disordered" evidence="13">
    <location>
        <begin position="304"/>
        <end position="329"/>
    </location>
</feature>
<dbReference type="SUPFAM" id="SSF111331">
    <property type="entry name" value="NAD kinase/diacylglycerol kinase-like"/>
    <property type="match status" value="1"/>
</dbReference>
<keyword evidence="4" id="KW-0808">Transferase</keyword>
<keyword evidence="10" id="KW-0443">Lipid metabolism</keyword>
<evidence type="ECO:0000256" key="11">
    <source>
        <dbReference type="ARBA" id="ARBA00023209"/>
    </source>
</evidence>
<dbReference type="InterPro" id="IPR016064">
    <property type="entry name" value="NAD/diacylglycerol_kinase_sf"/>
</dbReference>
<dbReference type="Pfam" id="PF19279">
    <property type="entry name" value="YegS_C"/>
    <property type="match status" value="1"/>
</dbReference>
<evidence type="ECO:0000313" key="15">
    <source>
        <dbReference type="EMBL" id="CAA9334081.1"/>
    </source>
</evidence>
<reference evidence="15" key="1">
    <citation type="submission" date="2020-02" db="EMBL/GenBank/DDBJ databases">
        <authorList>
            <person name="Meier V. D."/>
        </authorList>
    </citation>
    <scope>NUCLEOTIDE SEQUENCE</scope>
    <source>
        <strain evidence="15">AVDCRST_MAG61</strain>
    </source>
</reference>
<evidence type="ECO:0000256" key="2">
    <source>
        <dbReference type="ARBA" id="ARBA00005983"/>
    </source>
</evidence>
<keyword evidence="6" id="KW-0547">Nucleotide-binding</keyword>
<dbReference type="SMART" id="SM00046">
    <property type="entry name" value="DAGKc"/>
    <property type="match status" value="1"/>
</dbReference>
<feature type="domain" description="DAGKc" evidence="14">
    <location>
        <begin position="5"/>
        <end position="138"/>
    </location>
</feature>
<dbReference type="GO" id="GO:0016301">
    <property type="term" value="F:kinase activity"/>
    <property type="evidence" value="ECO:0007669"/>
    <property type="project" value="UniProtKB-KW"/>
</dbReference>
<comment type="similarity">
    <text evidence="2">Belongs to the diacylglycerol/lipid kinase family.</text>
</comment>
<dbReference type="InterPro" id="IPR005218">
    <property type="entry name" value="Diacylglycerol/lipid_kinase"/>
</dbReference>
<dbReference type="InterPro" id="IPR001206">
    <property type="entry name" value="Diacylglycerol_kinase_cat_dom"/>
</dbReference>
<evidence type="ECO:0000256" key="3">
    <source>
        <dbReference type="ARBA" id="ARBA00022516"/>
    </source>
</evidence>